<dbReference type="Gene3D" id="3.40.50.1010">
    <property type="entry name" value="5'-nuclease"/>
    <property type="match status" value="1"/>
</dbReference>
<evidence type="ECO:0000259" key="6">
    <source>
        <dbReference type="SMART" id="SM00485"/>
    </source>
</evidence>
<accession>A0A6C0IC90</accession>
<dbReference type="InterPro" id="IPR006084">
    <property type="entry name" value="XPG/Rad2"/>
</dbReference>
<protein>
    <recommendedName>
        <fullName evidence="6">XPG N-terminal domain-containing protein</fullName>
    </recommendedName>
</protein>
<dbReference type="Pfam" id="PF00867">
    <property type="entry name" value="XPG_I"/>
    <property type="match status" value="1"/>
</dbReference>
<organism evidence="7">
    <name type="scientific">viral metagenome</name>
    <dbReference type="NCBI Taxonomy" id="1070528"/>
    <lineage>
        <taxon>unclassified sequences</taxon>
        <taxon>metagenomes</taxon>
        <taxon>organismal metagenomes</taxon>
    </lineage>
</organism>
<keyword evidence="3" id="KW-0255">Endonuclease</keyword>
<dbReference type="InterPro" id="IPR006085">
    <property type="entry name" value="XPG_DNA_repair_N"/>
</dbReference>
<dbReference type="InterPro" id="IPR036279">
    <property type="entry name" value="5-3_exonuclease_C_sf"/>
</dbReference>
<sequence length="316" mass="36946">MRPINLARKNNGMGVKGLYSFIKSSGKPLNIKCARDLRIGVDISFFLYRWGFAQELYFSFIRTLQENGNKVLFVFDGKPGAKKEPELEERRRKMEKAEKYVLALEENMAASLFDTQQTEILQKTIEVEKRKIRRPTKLERHTLKEAFYREGIPMLKSSEEADELLVALIRENDIDVIITGDTDIIRLGASRVWMPTNDSATQFLEFNSAKLFKSLGITWTQFQEVCILCGGNSMGFDDTRKIDIRKAYNWIRVYGSIATIIKKHFEWWPCDFKDIHKRIAESIAFTKGICVEQWLREDEKDRLVAWRQDERMPYTT</sequence>
<feature type="domain" description="XPG N-terminal" evidence="6">
    <location>
        <begin position="13"/>
        <end position="97"/>
    </location>
</feature>
<dbReference type="PANTHER" id="PTHR11081:SF9">
    <property type="entry name" value="FLAP ENDONUCLEASE 1"/>
    <property type="match status" value="1"/>
</dbReference>
<proteinExistence type="predicted"/>
<evidence type="ECO:0000256" key="5">
    <source>
        <dbReference type="ARBA" id="ARBA00022842"/>
    </source>
</evidence>
<dbReference type="GO" id="GO:0017108">
    <property type="term" value="F:5'-flap endonuclease activity"/>
    <property type="evidence" value="ECO:0007669"/>
    <property type="project" value="TreeGrafter"/>
</dbReference>
<dbReference type="InterPro" id="IPR006086">
    <property type="entry name" value="XPG-I_dom"/>
</dbReference>
<keyword evidence="2" id="KW-0479">Metal-binding</keyword>
<evidence type="ECO:0000256" key="2">
    <source>
        <dbReference type="ARBA" id="ARBA00022723"/>
    </source>
</evidence>
<evidence type="ECO:0000256" key="4">
    <source>
        <dbReference type="ARBA" id="ARBA00022801"/>
    </source>
</evidence>
<keyword evidence="4" id="KW-0378">Hydrolase</keyword>
<keyword evidence="5" id="KW-0460">Magnesium</keyword>
<reference evidence="7" key="1">
    <citation type="journal article" date="2020" name="Nature">
        <title>Giant virus diversity and host interactions through global metagenomics.</title>
        <authorList>
            <person name="Schulz F."/>
            <person name="Roux S."/>
            <person name="Paez-Espino D."/>
            <person name="Jungbluth S."/>
            <person name="Walsh D.A."/>
            <person name="Denef V.J."/>
            <person name="McMahon K.D."/>
            <person name="Konstantinidis K.T."/>
            <person name="Eloe-Fadrosh E.A."/>
            <person name="Kyrpides N.C."/>
            <person name="Woyke T."/>
        </authorList>
    </citation>
    <scope>NUCLEOTIDE SEQUENCE</scope>
    <source>
        <strain evidence="7">GVMAG-M-3300023184-62</strain>
    </source>
</reference>
<dbReference type="SMART" id="SM00485">
    <property type="entry name" value="XPGN"/>
    <property type="match status" value="1"/>
</dbReference>
<dbReference type="SUPFAM" id="SSF88723">
    <property type="entry name" value="PIN domain-like"/>
    <property type="match status" value="1"/>
</dbReference>
<dbReference type="InterPro" id="IPR029060">
    <property type="entry name" value="PIN-like_dom_sf"/>
</dbReference>
<dbReference type="EMBL" id="MN740152">
    <property type="protein sequence ID" value="QHT89997.1"/>
    <property type="molecule type" value="Genomic_DNA"/>
</dbReference>
<dbReference type="AlphaFoldDB" id="A0A6C0IC90"/>
<dbReference type="GO" id="GO:0046872">
    <property type="term" value="F:metal ion binding"/>
    <property type="evidence" value="ECO:0007669"/>
    <property type="project" value="UniProtKB-KW"/>
</dbReference>
<evidence type="ECO:0000256" key="3">
    <source>
        <dbReference type="ARBA" id="ARBA00022759"/>
    </source>
</evidence>
<evidence type="ECO:0000256" key="1">
    <source>
        <dbReference type="ARBA" id="ARBA00022722"/>
    </source>
</evidence>
<keyword evidence="1" id="KW-0540">Nuclease</keyword>
<evidence type="ECO:0000313" key="7">
    <source>
        <dbReference type="EMBL" id="QHT89997.1"/>
    </source>
</evidence>
<dbReference type="SUPFAM" id="SSF47807">
    <property type="entry name" value="5' to 3' exonuclease, C-terminal subdomain"/>
    <property type="match status" value="1"/>
</dbReference>
<name>A0A6C0IC90_9ZZZZ</name>
<dbReference type="PANTHER" id="PTHR11081">
    <property type="entry name" value="FLAP ENDONUCLEASE FAMILY MEMBER"/>
    <property type="match status" value="1"/>
</dbReference>